<proteinExistence type="predicted"/>
<dbReference type="STRING" id="596315.HMPREF0634_1268"/>
<evidence type="ECO:0000259" key="5">
    <source>
        <dbReference type="Pfam" id="PF00288"/>
    </source>
</evidence>
<comment type="caution">
    <text evidence="6">The sequence shown here is derived from an EMBL/GenBank/DDBJ whole genome shotgun (WGS) entry which is preliminary data.</text>
</comment>
<reference evidence="6 7" key="1">
    <citation type="submission" date="2010-08" db="EMBL/GenBank/DDBJ databases">
        <authorList>
            <person name="Harkins D.M."/>
            <person name="Madupu R."/>
            <person name="Durkin A.S."/>
            <person name="Torralba M."/>
            <person name="Methe B."/>
            <person name="Sutton G.G."/>
            <person name="Nelson K.E."/>
        </authorList>
    </citation>
    <scope>NUCLEOTIDE SEQUENCE [LARGE SCALE GENOMIC DNA]</scope>
    <source>
        <strain evidence="6 7">DSM 17678</strain>
    </source>
</reference>
<keyword evidence="3 6" id="KW-0418">Kinase</keyword>
<dbReference type="Pfam" id="PF00288">
    <property type="entry name" value="GHMP_kinases_N"/>
    <property type="match status" value="1"/>
</dbReference>
<evidence type="ECO:0000256" key="1">
    <source>
        <dbReference type="ARBA" id="ARBA00022679"/>
    </source>
</evidence>
<dbReference type="RefSeq" id="WP_007789089.1">
    <property type="nucleotide sequence ID" value="NZ_ADGQ01000035.1"/>
</dbReference>
<dbReference type="PANTHER" id="PTHR43527:SF1">
    <property type="entry name" value="L-THREONINE KINASE"/>
    <property type="match status" value="1"/>
</dbReference>
<dbReference type="EMBL" id="ADGQ01000035">
    <property type="protein sequence ID" value="EFM64957.1"/>
    <property type="molecule type" value="Genomic_DNA"/>
</dbReference>
<keyword evidence="7" id="KW-1185">Reference proteome</keyword>
<name>E0E2D8_9FIRM</name>
<evidence type="ECO:0000313" key="6">
    <source>
        <dbReference type="EMBL" id="EFM64957.1"/>
    </source>
</evidence>
<keyword evidence="4" id="KW-0067">ATP-binding</keyword>
<dbReference type="OrthoDB" id="4548147at2"/>
<dbReference type="GO" id="GO:0016301">
    <property type="term" value="F:kinase activity"/>
    <property type="evidence" value="ECO:0007669"/>
    <property type="project" value="UniProtKB-KW"/>
</dbReference>
<accession>E0E2D8</accession>
<dbReference type="Proteomes" id="UP000003244">
    <property type="component" value="Unassembled WGS sequence"/>
</dbReference>
<evidence type="ECO:0000313" key="7">
    <source>
        <dbReference type="Proteomes" id="UP000003244"/>
    </source>
</evidence>
<dbReference type="InterPro" id="IPR014721">
    <property type="entry name" value="Ribsml_uS5_D2-typ_fold_subgr"/>
</dbReference>
<evidence type="ECO:0000256" key="3">
    <source>
        <dbReference type="ARBA" id="ARBA00022777"/>
    </source>
</evidence>
<dbReference type="InterPro" id="IPR020568">
    <property type="entry name" value="Ribosomal_Su5_D2-typ_SF"/>
</dbReference>
<dbReference type="SUPFAM" id="SSF54211">
    <property type="entry name" value="Ribosomal protein S5 domain 2-like"/>
    <property type="match status" value="1"/>
</dbReference>
<dbReference type="eggNOG" id="COG4542">
    <property type="taxonomic scope" value="Bacteria"/>
</dbReference>
<dbReference type="Gene3D" id="3.30.230.10">
    <property type="match status" value="1"/>
</dbReference>
<organism evidence="6 7">
    <name type="scientific">Peptostreptococcus stomatis DSM 17678</name>
    <dbReference type="NCBI Taxonomy" id="596315"/>
    <lineage>
        <taxon>Bacteria</taxon>
        <taxon>Bacillati</taxon>
        <taxon>Bacillota</taxon>
        <taxon>Clostridia</taxon>
        <taxon>Peptostreptococcales</taxon>
        <taxon>Peptostreptococcaceae</taxon>
        <taxon>Peptostreptococcus</taxon>
    </lineage>
</organism>
<feature type="domain" description="GHMP kinase N-terminal" evidence="5">
    <location>
        <begin position="59"/>
        <end position="126"/>
    </location>
</feature>
<protein>
    <submittedName>
        <fullName evidence="6">GHMP kinase, N-terminal domain protein</fullName>
    </submittedName>
</protein>
<keyword evidence="2" id="KW-0547">Nucleotide-binding</keyword>
<evidence type="ECO:0000256" key="2">
    <source>
        <dbReference type="ARBA" id="ARBA00022741"/>
    </source>
</evidence>
<dbReference type="PANTHER" id="PTHR43527">
    <property type="entry name" value="4-DIPHOSPHOCYTIDYL-2-C-METHYL-D-ERYTHRITOL KINASE, CHLOROPLASTIC"/>
    <property type="match status" value="1"/>
</dbReference>
<evidence type="ECO:0000256" key="4">
    <source>
        <dbReference type="ARBA" id="ARBA00022840"/>
    </source>
</evidence>
<gene>
    <name evidence="6" type="ORF">HMPREF0634_1268</name>
</gene>
<dbReference type="AlphaFoldDB" id="E0E2D8"/>
<keyword evidence="1" id="KW-0808">Transferase</keyword>
<dbReference type="GO" id="GO:0005524">
    <property type="term" value="F:ATP binding"/>
    <property type="evidence" value="ECO:0007669"/>
    <property type="project" value="UniProtKB-KW"/>
</dbReference>
<dbReference type="InterPro" id="IPR006204">
    <property type="entry name" value="GHMP_kinase_N_dom"/>
</dbReference>
<dbReference type="GeneID" id="84800386"/>
<sequence>MKKGYGTCPATCGELVQGYSNKRECISSYCIDIFSRAIITEGTGMSNRYVKNKRKSLEAIAMVLDHFDIDRSCLDKLSLSIRSSIPTGKGMASSTADIGASIMAILDYLDQDMDSDLISKIVARVEPTDSIYNENICIFDPLKGQVIDDLGKLSVKKVLILEPGFKINTVKLRMRKDYYKCLSENRVLTSQAFKKLKYGIENDHMESIRQACETSALANENIKITPYLRDLIEIARACDYSFLNISHTGSTVGIGLNAKTDLDRLEYEIRNSEISKVYKKQYIKNIIDGGLRRR</sequence>